<comment type="caution">
    <text evidence="1">The sequence shown here is derived from an EMBL/GenBank/DDBJ whole genome shotgun (WGS) entry which is preliminary data.</text>
</comment>
<proteinExistence type="predicted"/>
<dbReference type="EMBL" id="JANBPW010001615">
    <property type="protein sequence ID" value="KAJ1943820.1"/>
    <property type="molecule type" value="Genomic_DNA"/>
</dbReference>
<name>A0ACC1JA48_9FUNG</name>
<gene>
    <name evidence="1" type="ORF">FBU59_002789</name>
</gene>
<organism evidence="1 2">
    <name type="scientific">Linderina macrospora</name>
    <dbReference type="NCBI Taxonomy" id="4868"/>
    <lineage>
        <taxon>Eukaryota</taxon>
        <taxon>Fungi</taxon>
        <taxon>Fungi incertae sedis</taxon>
        <taxon>Zoopagomycota</taxon>
        <taxon>Kickxellomycotina</taxon>
        <taxon>Kickxellomycetes</taxon>
        <taxon>Kickxellales</taxon>
        <taxon>Kickxellaceae</taxon>
        <taxon>Linderina</taxon>
    </lineage>
</organism>
<evidence type="ECO:0000313" key="1">
    <source>
        <dbReference type="EMBL" id="KAJ1943820.1"/>
    </source>
</evidence>
<keyword evidence="2" id="KW-1185">Reference proteome</keyword>
<accession>A0ACC1JA48</accession>
<dbReference type="Proteomes" id="UP001150603">
    <property type="component" value="Unassembled WGS sequence"/>
</dbReference>
<sequence>MGVHFGSPVSEEDPVTRRMDYFGPMVNRASRVSGAADGGQIYVSRDVMDEVYAIMDLFEAADQSQTTDMRQLIDEPALARDVQALKALGLCALQVGEIKLKGLESPELVSLIYPAALRGRIDMQVREEQKQIAAKKKQAKKQADVRASMSLTSSPNLQATRGSLEESAALALFDTTAYPPSMPNTPRSSFSRQATNGSVLLDKQQRRHLRDLSMEIVTGAADVRSRLRHVPPPSNSGSLISAPIARRPRTSLYGMPRPGMLVDFVHLEILYRIAYRLGILGTEPCGSSPVLPSFDYFITRQADEVFAFKIHRASTISASNLPTLGSQRVSSPVSPQGLALRGAPSIGSIEEVAEETGNPVERLSESPVSLRTSSADHSTQVGPALALNEPPVPLYLSEGMSQQHLIAILGMLVRQVECAVEAIEARNCFDTGGKPDLSLLKTALQQIAADPMAVEEHDSGFAWSKEHIAKALGEYASRN</sequence>
<protein>
    <submittedName>
        <fullName evidence="1">Uncharacterized protein</fullName>
    </submittedName>
</protein>
<evidence type="ECO:0000313" key="2">
    <source>
        <dbReference type="Proteomes" id="UP001150603"/>
    </source>
</evidence>
<reference evidence="1" key="1">
    <citation type="submission" date="2022-07" db="EMBL/GenBank/DDBJ databases">
        <title>Phylogenomic reconstructions and comparative analyses of Kickxellomycotina fungi.</title>
        <authorList>
            <person name="Reynolds N.K."/>
            <person name="Stajich J.E."/>
            <person name="Barry K."/>
            <person name="Grigoriev I.V."/>
            <person name="Crous P."/>
            <person name="Smith M.E."/>
        </authorList>
    </citation>
    <scope>NUCLEOTIDE SEQUENCE</scope>
    <source>
        <strain evidence="1">NRRL 5244</strain>
    </source>
</reference>